<evidence type="ECO:0000313" key="3">
    <source>
        <dbReference type="Proteomes" id="UP000292402"/>
    </source>
</evidence>
<organism evidence="2 3">
    <name type="scientific">Alternaria tenuissima</name>
    <dbReference type="NCBI Taxonomy" id="119927"/>
    <lineage>
        <taxon>Eukaryota</taxon>
        <taxon>Fungi</taxon>
        <taxon>Dikarya</taxon>
        <taxon>Ascomycota</taxon>
        <taxon>Pezizomycotina</taxon>
        <taxon>Dothideomycetes</taxon>
        <taxon>Pleosporomycetidae</taxon>
        <taxon>Pleosporales</taxon>
        <taxon>Pleosporineae</taxon>
        <taxon>Pleosporaceae</taxon>
        <taxon>Alternaria</taxon>
        <taxon>Alternaria sect. Alternaria</taxon>
        <taxon>Alternaria alternata complex</taxon>
    </lineage>
</organism>
<feature type="transmembrane region" description="Helical" evidence="1">
    <location>
        <begin position="338"/>
        <end position="358"/>
    </location>
</feature>
<name>A0A4Q4MUS1_9PLEO</name>
<proteinExistence type="predicted"/>
<feature type="transmembrane region" description="Helical" evidence="1">
    <location>
        <begin position="41"/>
        <end position="65"/>
    </location>
</feature>
<dbReference type="AlphaFoldDB" id="A0A4Q4MUS1"/>
<feature type="transmembrane region" description="Helical" evidence="1">
    <location>
        <begin position="212"/>
        <end position="236"/>
    </location>
</feature>
<reference evidence="3" key="1">
    <citation type="journal article" date="2019" name="bioRxiv">
        <title>Genomics, evolutionary history and diagnostics of the Alternaria alternata species group including apple and Asian pear pathotypes.</title>
        <authorList>
            <person name="Armitage A.D."/>
            <person name="Cockerton H.M."/>
            <person name="Sreenivasaprasad S."/>
            <person name="Woodhall J.W."/>
            <person name="Lane C.R."/>
            <person name="Harrison R.J."/>
            <person name="Clarkson J.P."/>
        </authorList>
    </citation>
    <scope>NUCLEOTIDE SEQUENCE [LARGE SCALE GENOMIC DNA]</scope>
    <source>
        <strain evidence="3">FERA 1082</strain>
    </source>
</reference>
<feature type="transmembrane region" description="Helical" evidence="1">
    <location>
        <begin position="143"/>
        <end position="161"/>
    </location>
</feature>
<comment type="caution">
    <text evidence="2">The sequence shown here is derived from an EMBL/GenBank/DDBJ whole genome shotgun (WGS) entry which is preliminary data.</text>
</comment>
<evidence type="ECO:0000256" key="1">
    <source>
        <dbReference type="SAM" id="Phobius"/>
    </source>
</evidence>
<dbReference type="EMBL" id="PDXA01000002">
    <property type="protein sequence ID" value="RYN60828.1"/>
    <property type="molecule type" value="Genomic_DNA"/>
</dbReference>
<accession>A0A4Q4MUS1</accession>
<keyword evidence="1" id="KW-0472">Membrane</keyword>
<feature type="transmembrane region" description="Helical" evidence="1">
    <location>
        <begin position="256"/>
        <end position="278"/>
    </location>
</feature>
<feature type="transmembrane region" description="Helical" evidence="1">
    <location>
        <begin position="167"/>
        <end position="186"/>
    </location>
</feature>
<sequence length="388" mass="42224">MTVLVELARRAVSHPQTSSFVKRAINGNGGRTPDYMDKVSIWSVVAIYATIFIAAIGISLFSYMLNQVVVTLCMVESPVAAITVTHETSNDKEDSNEKETLLEAGPTITLVNAKPITASIRATVRHLVAHAGRWSRFRGFKIHCFYSFLSGLATTFFSGALQGMPGSAVVGAAISAALLANVHAAWTHKVVAMPTDGLFWGRIPSKAHWKTLAVPAALKAVMPYVSMYLTAGVFMLLKLNKLGYEGHSIETCADKIGLIARVLAVIVFAITCTLFLCLPAMVTLVRIEASLLPEDQDTIVPFDRTFGGKVVSKIMGGTGVVGFLDAWRSFNWEARRRLIKLFTKNFFITIGMFVFVLHVVAIEAFVFMGEAAVLAMAGIPYLIITEQL</sequence>
<gene>
    <name evidence="2" type="ORF">AA0114_g766</name>
</gene>
<evidence type="ECO:0000313" key="2">
    <source>
        <dbReference type="EMBL" id="RYN60828.1"/>
    </source>
</evidence>
<protein>
    <submittedName>
        <fullName evidence="2">Uncharacterized protein</fullName>
    </submittedName>
</protein>
<dbReference type="Proteomes" id="UP000292402">
    <property type="component" value="Unassembled WGS sequence"/>
</dbReference>
<keyword evidence="1" id="KW-0812">Transmembrane</keyword>
<keyword evidence="1" id="KW-1133">Transmembrane helix</keyword>